<evidence type="ECO:0000313" key="10">
    <source>
        <dbReference type="EMBL" id="KAG0293406.1"/>
    </source>
</evidence>
<feature type="region of interest" description="Disordered" evidence="8">
    <location>
        <begin position="723"/>
        <end position="745"/>
    </location>
</feature>
<feature type="compositionally biased region" description="Polar residues" evidence="8">
    <location>
        <begin position="727"/>
        <end position="745"/>
    </location>
</feature>
<dbReference type="InterPro" id="IPR002109">
    <property type="entry name" value="Glutaredoxin"/>
</dbReference>
<dbReference type="Pfam" id="PF10168">
    <property type="entry name" value="Nup88"/>
    <property type="match status" value="2"/>
</dbReference>
<dbReference type="InterPro" id="IPR014025">
    <property type="entry name" value="Glutaredoxin_subgr"/>
</dbReference>
<evidence type="ECO:0000256" key="7">
    <source>
        <dbReference type="ARBA" id="ARBA00023242"/>
    </source>
</evidence>
<evidence type="ECO:0000256" key="5">
    <source>
        <dbReference type="ARBA" id="ARBA00023010"/>
    </source>
</evidence>
<keyword evidence="3" id="KW-0509">mRNA transport</keyword>
<keyword evidence="11" id="KW-1185">Reference proteome</keyword>
<dbReference type="InterPro" id="IPR036249">
    <property type="entry name" value="Thioredoxin-like_sf"/>
</dbReference>
<comment type="subcellular location">
    <subcellularLocation>
        <location evidence="1">Nucleus</location>
        <location evidence="1">Nuclear pore complex</location>
    </subcellularLocation>
</comment>
<evidence type="ECO:0000256" key="3">
    <source>
        <dbReference type="ARBA" id="ARBA00022816"/>
    </source>
</evidence>
<evidence type="ECO:0000256" key="1">
    <source>
        <dbReference type="ARBA" id="ARBA00004567"/>
    </source>
</evidence>
<evidence type="ECO:0000259" key="9">
    <source>
        <dbReference type="Pfam" id="PF00462"/>
    </source>
</evidence>
<dbReference type="PANTHER" id="PTHR13257">
    <property type="entry name" value="NUCLEOPORIN NUP84-RELATED"/>
    <property type="match status" value="1"/>
</dbReference>
<protein>
    <recommendedName>
        <fullName evidence="9">Glutaredoxin domain-containing protein</fullName>
    </recommendedName>
</protein>
<keyword evidence="2" id="KW-0813">Transport</keyword>
<dbReference type="PRINTS" id="PR00160">
    <property type="entry name" value="GLUTAREDOXIN"/>
</dbReference>
<dbReference type="InterPro" id="IPR011899">
    <property type="entry name" value="Glutaredoxin_euk/vir"/>
</dbReference>
<evidence type="ECO:0000256" key="8">
    <source>
        <dbReference type="SAM" id="MobiDB-lite"/>
    </source>
</evidence>
<dbReference type="CDD" id="cd03419">
    <property type="entry name" value="GRX_GRXh_1_2_like"/>
    <property type="match status" value="1"/>
</dbReference>
<evidence type="ECO:0000256" key="2">
    <source>
        <dbReference type="ARBA" id="ARBA00022448"/>
    </source>
</evidence>
<dbReference type="Gene3D" id="3.40.30.10">
    <property type="entry name" value="Glutaredoxin"/>
    <property type="match status" value="1"/>
</dbReference>
<gene>
    <name evidence="10" type="ORF">BGZ96_002874</name>
</gene>
<dbReference type="Proteomes" id="UP001194696">
    <property type="component" value="Unassembled WGS sequence"/>
</dbReference>
<evidence type="ECO:0000256" key="4">
    <source>
        <dbReference type="ARBA" id="ARBA00022927"/>
    </source>
</evidence>
<proteinExistence type="predicted"/>
<name>A0ABQ7K8X0_9FUNG</name>
<dbReference type="SUPFAM" id="SSF117289">
    <property type="entry name" value="Nucleoporin domain"/>
    <property type="match status" value="1"/>
</dbReference>
<dbReference type="EMBL" id="JAAAIM010000157">
    <property type="protein sequence ID" value="KAG0293406.1"/>
    <property type="molecule type" value="Genomic_DNA"/>
</dbReference>
<dbReference type="PROSITE" id="PS51354">
    <property type="entry name" value="GLUTAREDOXIN_2"/>
    <property type="match status" value="1"/>
</dbReference>
<keyword evidence="7" id="KW-0539">Nucleus</keyword>
<dbReference type="Pfam" id="PF00462">
    <property type="entry name" value="Glutaredoxin"/>
    <property type="match status" value="1"/>
</dbReference>
<dbReference type="PANTHER" id="PTHR13257:SF0">
    <property type="entry name" value="NUCLEAR PORE COMPLEX PROTEIN NUP88"/>
    <property type="match status" value="1"/>
</dbReference>
<evidence type="ECO:0000313" key="11">
    <source>
        <dbReference type="Proteomes" id="UP001194696"/>
    </source>
</evidence>
<reference evidence="10 11" key="1">
    <citation type="journal article" date="2020" name="Fungal Divers.">
        <title>Resolving the Mortierellaceae phylogeny through synthesis of multi-gene phylogenetics and phylogenomics.</title>
        <authorList>
            <person name="Vandepol N."/>
            <person name="Liber J."/>
            <person name="Desiro A."/>
            <person name="Na H."/>
            <person name="Kennedy M."/>
            <person name="Barry K."/>
            <person name="Grigoriev I.V."/>
            <person name="Miller A.N."/>
            <person name="O'Donnell K."/>
            <person name="Stajich J.E."/>
            <person name="Bonito G."/>
        </authorList>
    </citation>
    <scope>NUCLEOTIDE SEQUENCE [LARGE SCALE GENOMIC DNA]</scope>
    <source>
        <strain evidence="10 11">AD045</strain>
    </source>
</reference>
<accession>A0ABQ7K8X0</accession>
<keyword evidence="5" id="KW-0811">Translocation</keyword>
<evidence type="ECO:0000256" key="6">
    <source>
        <dbReference type="ARBA" id="ARBA00023132"/>
    </source>
</evidence>
<dbReference type="InterPro" id="IPR037700">
    <property type="entry name" value="NUP88/NUP82"/>
</dbReference>
<keyword evidence="6" id="KW-0906">Nuclear pore complex</keyword>
<dbReference type="InterPro" id="IPR019321">
    <property type="entry name" value="Nucleoporin_Nup88"/>
</dbReference>
<dbReference type="NCBIfam" id="TIGR02180">
    <property type="entry name" value="GRX_euk"/>
    <property type="match status" value="1"/>
</dbReference>
<sequence>MGESIKAMVDRLIRENKVMFFGKSYCPFCKNAKSVLAAKGIQFKTFEIDVESKGAEVQDYLQQKTGQRTVPNIFINTQHLGGNSDLVAAKDSGKLDKLLNAKSELLMDSPPSTARPTWLNQLPDHSIFELNEQEYLEWSQQAAAAAAYEKEANKSTTTANNDSIGKGSLAARFSYGASSTNTIPAPSAWPKPEPAKDSYGLDELNEEYQGANQGLSCMAVRGQDLYVAVGRQIRYASLEELKMGVEYRGQEAAIEYIDKRQHKMLKVEDVDFDIRRLVLNQDGKLLAIVGDEKIVIAATPSKSSKQDSKPVIKCKSFVLGEFYHINKGESKVVKVLWHPLSKGFTHLVVMTHDGLLRMYDVAADIDEPEQIFNFRDEGVASGAYGMEVLQAASFCFGSKHSPWGQIAVYGLTREGDLYMVCPVMPQTCMLNAADLDEIRKQIDESTSQESFKTAMVKKNWINKVVESVQPHPFAAEMVLVQNPALKSGKVARQGPFLYKPAPIDLDDDDNRAYDILCLENEVAEVFAMAHSSGKVDICIALDRPTGSWSLPSKQRSRGAYALDDDDDDEETLPEVSVYESVDLGLLKIFATSSTSSGGAYGLTETRMGIVNRPVLVADTMYGDTFYIYHEAGAHCISIRPWLDELTAIYESGSSPEQRAAQMNRFFESKIKSSVGSVVNTRPTKESPPAPIIGLSVVTDAYLDYSLLLLTSSLQLIGMELTPRPRKSGTSGATPSQATLPGSLTASKGGDNAYKVSLSEPLFDKQGGLMALNGLPLQPQVVLPPGVGSAKIVVTEENLKFLGQMVQGVRESLREVFTACDLAQLRLVAQEAEYARQQDVVQKTHQHITGTLVAKVQKQVDRLDAQIACQSALMARADGLLQKVMESREPALSPAEKEWMGDVKKMEKVVKALDARRYQVGTQYDVLKRRLAEMKRQLASGQTISEDPNRRVSYSLLDRSGSPDFTQSWSPRRSSTVVAKRQPVKRYGEAQMKPIESALTDQSGMLDTTTKMVKELETRMGSLDIANKSAN</sequence>
<dbReference type="SUPFAM" id="SSF52833">
    <property type="entry name" value="Thioredoxin-like"/>
    <property type="match status" value="1"/>
</dbReference>
<feature type="domain" description="Glutaredoxin" evidence="9">
    <location>
        <begin position="18"/>
        <end position="79"/>
    </location>
</feature>
<keyword evidence="4" id="KW-0653">Protein transport</keyword>
<organism evidence="10 11">
    <name type="scientific">Linnemannia gamsii</name>
    <dbReference type="NCBI Taxonomy" id="64522"/>
    <lineage>
        <taxon>Eukaryota</taxon>
        <taxon>Fungi</taxon>
        <taxon>Fungi incertae sedis</taxon>
        <taxon>Mucoromycota</taxon>
        <taxon>Mortierellomycotina</taxon>
        <taxon>Mortierellomycetes</taxon>
        <taxon>Mortierellales</taxon>
        <taxon>Mortierellaceae</taxon>
        <taxon>Linnemannia</taxon>
    </lineage>
</organism>
<comment type="caution">
    <text evidence="10">The sequence shown here is derived from an EMBL/GenBank/DDBJ whole genome shotgun (WGS) entry which is preliminary data.</text>
</comment>